<dbReference type="PRINTS" id="PR00301">
    <property type="entry name" value="HEATSHOCK70"/>
</dbReference>
<name>A0ABQ4XP23_9ASTR</name>
<dbReference type="InterPro" id="IPR013126">
    <property type="entry name" value="Hsp_70_fam"/>
</dbReference>
<dbReference type="PANTHER" id="PTHR19375">
    <property type="entry name" value="HEAT SHOCK PROTEIN 70KDA"/>
    <property type="match status" value="1"/>
</dbReference>
<gene>
    <name evidence="3" type="ORF">Tco_0681289</name>
</gene>
<keyword evidence="2" id="KW-0067">ATP-binding</keyword>
<protein>
    <submittedName>
        <fullName evidence="3">Heat shock cognate 70 kDa protein-like protein</fullName>
    </submittedName>
</protein>
<accession>A0ABQ4XP23</accession>
<sequence>MGTAIVICMCGTTYSCVAAWFDQHNRVDIITNEQGNKITPSCVAFNDIDGLVDIKRLMGSRFSDSTVQKDIQSWPFKVIEGPWRYDDSVEHKGKGLQEYSPEEICA</sequence>
<dbReference type="Pfam" id="PF00012">
    <property type="entry name" value="HSP70"/>
    <property type="match status" value="1"/>
</dbReference>
<dbReference type="SUPFAM" id="SSF53067">
    <property type="entry name" value="Actin-like ATPase domain"/>
    <property type="match status" value="1"/>
</dbReference>
<proteinExistence type="predicted"/>
<evidence type="ECO:0000256" key="2">
    <source>
        <dbReference type="ARBA" id="ARBA00022840"/>
    </source>
</evidence>
<organism evidence="3 4">
    <name type="scientific">Tanacetum coccineum</name>
    <dbReference type="NCBI Taxonomy" id="301880"/>
    <lineage>
        <taxon>Eukaryota</taxon>
        <taxon>Viridiplantae</taxon>
        <taxon>Streptophyta</taxon>
        <taxon>Embryophyta</taxon>
        <taxon>Tracheophyta</taxon>
        <taxon>Spermatophyta</taxon>
        <taxon>Magnoliopsida</taxon>
        <taxon>eudicotyledons</taxon>
        <taxon>Gunneridae</taxon>
        <taxon>Pentapetalae</taxon>
        <taxon>asterids</taxon>
        <taxon>campanulids</taxon>
        <taxon>Asterales</taxon>
        <taxon>Asteraceae</taxon>
        <taxon>Asteroideae</taxon>
        <taxon>Anthemideae</taxon>
        <taxon>Anthemidinae</taxon>
        <taxon>Tanacetum</taxon>
    </lineage>
</organism>
<evidence type="ECO:0000256" key="1">
    <source>
        <dbReference type="ARBA" id="ARBA00022741"/>
    </source>
</evidence>
<keyword evidence="1" id="KW-0547">Nucleotide-binding</keyword>
<dbReference type="Gene3D" id="3.30.420.40">
    <property type="match status" value="1"/>
</dbReference>
<keyword evidence="4" id="KW-1185">Reference proteome</keyword>
<comment type="caution">
    <text evidence="3">The sequence shown here is derived from an EMBL/GenBank/DDBJ whole genome shotgun (WGS) entry which is preliminary data.</text>
</comment>
<dbReference type="Gene3D" id="3.30.30.30">
    <property type="match status" value="1"/>
</dbReference>
<dbReference type="Proteomes" id="UP001151760">
    <property type="component" value="Unassembled WGS sequence"/>
</dbReference>
<reference evidence="3" key="2">
    <citation type="submission" date="2022-01" db="EMBL/GenBank/DDBJ databases">
        <authorList>
            <person name="Yamashiro T."/>
            <person name="Shiraishi A."/>
            <person name="Satake H."/>
            <person name="Nakayama K."/>
        </authorList>
    </citation>
    <scope>NUCLEOTIDE SEQUENCE</scope>
</reference>
<reference evidence="3" key="1">
    <citation type="journal article" date="2022" name="Int. J. Mol. Sci.">
        <title>Draft Genome of Tanacetum Coccineum: Genomic Comparison of Closely Related Tanacetum-Family Plants.</title>
        <authorList>
            <person name="Yamashiro T."/>
            <person name="Shiraishi A."/>
            <person name="Nakayama K."/>
            <person name="Satake H."/>
        </authorList>
    </citation>
    <scope>NUCLEOTIDE SEQUENCE</scope>
</reference>
<dbReference type="EMBL" id="BQNB010009670">
    <property type="protein sequence ID" value="GJS66725.1"/>
    <property type="molecule type" value="Genomic_DNA"/>
</dbReference>
<evidence type="ECO:0000313" key="3">
    <source>
        <dbReference type="EMBL" id="GJS66725.1"/>
    </source>
</evidence>
<dbReference type="InterPro" id="IPR043129">
    <property type="entry name" value="ATPase_NBD"/>
</dbReference>
<evidence type="ECO:0000313" key="4">
    <source>
        <dbReference type="Proteomes" id="UP001151760"/>
    </source>
</evidence>